<dbReference type="SUPFAM" id="SSF48371">
    <property type="entry name" value="ARM repeat"/>
    <property type="match status" value="1"/>
</dbReference>
<evidence type="ECO:0000256" key="4">
    <source>
        <dbReference type="ARBA" id="ARBA00022776"/>
    </source>
</evidence>
<dbReference type="Pfam" id="PF20168">
    <property type="entry name" value="PDS5"/>
    <property type="match status" value="1"/>
</dbReference>
<name>A0A835M1V6_9MAGN</name>
<dbReference type="EMBL" id="JADFTS010000003">
    <property type="protein sequence ID" value="KAF9616568.1"/>
    <property type="molecule type" value="Genomic_DNA"/>
</dbReference>
<feature type="compositionally biased region" description="Basic and acidic residues" evidence="8">
    <location>
        <begin position="806"/>
        <end position="864"/>
    </location>
</feature>
<feature type="compositionally biased region" description="Basic and acidic residues" evidence="8">
    <location>
        <begin position="768"/>
        <end position="783"/>
    </location>
</feature>
<organism evidence="9 10">
    <name type="scientific">Coptis chinensis</name>
    <dbReference type="NCBI Taxonomy" id="261450"/>
    <lineage>
        <taxon>Eukaryota</taxon>
        <taxon>Viridiplantae</taxon>
        <taxon>Streptophyta</taxon>
        <taxon>Embryophyta</taxon>
        <taxon>Tracheophyta</taxon>
        <taxon>Spermatophyta</taxon>
        <taxon>Magnoliopsida</taxon>
        <taxon>Ranunculales</taxon>
        <taxon>Ranunculaceae</taxon>
        <taxon>Coptidoideae</taxon>
        <taxon>Coptis</taxon>
    </lineage>
</organism>
<keyword evidence="2" id="KW-0132">Cell division</keyword>
<dbReference type="CDD" id="cd20404">
    <property type="entry name" value="Tudor_Agenet_AtEML-like"/>
    <property type="match status" value="1"/>
</dbReference>
<dbReference type="Gene3D" id="2.30.30.140">
    <property type="match status" value="1"/>
</dbReference>
<dbReference type="OrthoDB" id="200660at2759"/>
<dbReference type="InterPro" id="IPR016024">
    <property type="entry name" value="ARM-type_fold"/>
</dbReference>
<feature type="region of interest" description="Disordered" evidence="8">
    <location>
        <begin position="272"/>
        <end position="320"/>
    </location>
</feature>
<reference evidence="9 10" key="1">
    <citation type="submission" date="2020-10" db="EMBL/GenBank/DDBJ databases">
        <title>The Coptis chinensis genome and diversification of protoberbering-type alkaloids.</title>
        <authorList>
            <person name="Wang B."/>
            <person name="Shu S."/>
            <person name="Song C."/>
            <person name="Liu Y."/>
        </authorList>
    </citation>
    <scope>NUCLEOTIDE SEQUENCE [LARGE SCALE GENOMIC DNA]</scope>
    <source>
        <strain evidence="9">HL-2020</strain>
        <tissue evidence="9">Leaf</tissue>
    </source>
</reference>
<evidence type="ECO:0000256" key="3">
    <source>
        <dbReference type="ARBA" id="ARBA00022763"/>
    </source>
</evidence>
<keyword evidence="10" id="KW-1185">Reference proteome</keyword>
<evidence type="ECO:0000313" key="9">
    <source>
        <dbReference type="EMBL" id="KAF9616568.1"/>
    </source>
</evidence>
<dbReference type="Proteomes" id="UP000631114">
    <property type="component" value="Unassembled WGS sequence"/>
</dbReference>
<evidence type="ECO:0000256" key="8">
    <source>
        <dbReference type="SAM" id="MobiDB-lite"/>
    </source>
</evidence>
<evidence type="ECO:0000256" key="1">
    <source>
        <dbReference type="ARBA" id="ARBA00004123"/>
    </source>
</evidence>
<feature type="compositionally biased region" description="Low complexity" evidence="8">
    <location>
        <begin position="784"/>
        <end position="804"/>
    </location>
</feature>
<feature type="compositionally biased region" description="Basic and acidic residues" evidence="8">
    <location>
        <begin position="337"/>
        <end position="355"/>
    </location>
</feature>
<dbReference type="GO" id="GO:0035825">
    <property type="term" value="P:homologous recombination"/>
    <property type="evidence" value="ECO:0007669"/>
    <property type="project" value="UniProtKB-ARBA"/>
</dbReference>
<proteinExistence type="predicted"/>
<feature type="compositionally biased region" description="Basic and acidic residues" evidence="8">
    <location>
        <begin position="406"/>
        <end position="434"/>
    </location>
</feature>
<evidence type="ECO:0000256" key="7">
    <source>
        <dbReference type="ARBA" id="ARBA00023306"/>
    </source>
</evidence>
<keyword evidence="4" id="KW-0498">Mitosis</keyword>
<comment type="subcellular location">
    <subcellularLocation>
        <location evidence="1">Nucleus</location>
    </subcellularLocation>
</comment>
<dbReference type="GO" id="GO:0006281">
    <property type="term" value="P:DNA repair"/>
    <property type="evidence" value="ECO:0007669"/>
    <property type="project" value="UniProtKB-KW"/>
</dbReference>
<keyword evidence="3" id="KW-0227">DNA damage</keyword>
<dbReference type="GO" id="GO:0051301">
    <property type="term" value="P:cell division"/>
    <property type="evidence" value="ECO:0007669"/>
    <property type="project" value="UniProtKB-KW"/>
</dbReference>
<feature type="compositionally biased region" description="Basic and acidic residues" evidence="8">
    <location>
        <begin position="548"/>
        <end position="589"/>
    </location>
</feature>
<feature type="compositionally biased region" description="Polar residues" evidence="8">
    <location>
        <begin position="390"/>
        <end position="405"/>
    </location>
</feature>
<evidence type="ECO:0000256" key="6">
    <source>
        <dbReference type="ARBA" id="ARBA00023242"/>
    </source>
</evidence>
<keyword evidence="7" id="KW-0131">Cell cycle</keyword>
<feature type="compositionally biased region" description="Acidic residues" evidence="8">
    <location>
        <begin position="701"/>
        <end position="712"/>
    </location>
</feature>
<feature type="compositionally biased region" description="Basic and acidic residues" evidence="8">
    <location>
        <begin position="643"/>
        <end position="653"/>
    </location>
</feature>
<dbReference type="GO" id="GO:0005634">
    <property type="term" value="C:nucleus"/>
    <property type="evidence" value="ECO:0007669"/>
    <property type="project" value="UniProtKB-SubCell"/>
</dbReference>
<dbReference type="InterPro" id="IPR039776">
    <property type="entry name" value="Pds5"/>
</dbReference>
<evidence type="ECO:0000256" key="5">
    <source>
        <dbReference type="ARBA" id="ARBA00023204"/>
    </source>
</evidence>
<sequence length="931" mass="100608">MGEKELENQLMEAGTKLLEPPSSVEELLSLLDVLIDLLRVTVMSGFDTLTQQVEFCLARVEQSPSKSMDSALKPSLKALVASDLLRHADSDVKVSIASCVSEVTRISAPEAPYTDDEMKQIFQLIVGSFEKLYDTFSRSYAKRVSILETVAKVRSCVVMLDLECDGLILEMFQHFLKVIRDDHPENVFSSMETIMTLVLEESEEIPPELLYPLLTSVKKENQDILPIARKLGEKVLEKCSTKLKPYLVQAVKSMGMSPDEYSRIVGTICQESSDTTEHNDDSVSGEHPAAERSLPKKTAADKAPQGTEDLERDVAVPSVGDAVSEKSVKFMTSNGDAEMHDASVLDSDSPKKGEEVSQSTPQVTEVDLDNLDAKAENKPDPVIEKRGRKPNSSNQISGASGNSNIDNDKETVDLPDQGKTDSKEDNLLSEDHSISKSALPSESEKEGVAQVPSLNASCDGPIKVASPSPSQNTPDVSLRKRGRPRKGNTNEDTGHTSPTVAKEALSSEPVESDTLSKRGAEGDNLTQEKGNRRSGKKGQSDNENEDNTVSKKSSDSSSDSETKPLRKMGKKVDRGSNADESSAKTQDKSKKGRKKSIPEKDLAGQSSNKKMVSSQKSAEKSASKNQMLLEETPKTKSKRKRTPKLEASEKPTDEDNGENLVGSKIKVWWPDDDMFYDGVVSYVDGDEEILVLKDELWEFVEDDTSPDGEETADFSNPDTSSKMPQKKKAKTTSGSGSKQAKVAVSLKKGKETSTSKTKGEVTKSTPKSKNEGKLGNKAVEETPKASSKAKGSIGKSKGSTPKTGSKSKDDTPKTGTKSKNDTPKTGTKSKDVTPKVGAKDSTSKKTKSKDDTPTSGSKSEDGPPKTRTKSKKVTPKTGSKSRANGSSAKGKAGTSKGQESDESDDSGKGKLLESAKVQETQSKSGKKRRRG</sequence>
<feature type="compositionally biased region" description="Polar residues" evidence="8">
    <location>
        <begin position="713"/>
        <end position="723"/>
    </location>
</feature>
<protein>
    <submittedName>
        <fullName evidence="9">Uncharacterized protein</fullName>
    </submittedName>
</protein>
<dbReference type="GO" id="GO:0007064">
    <property type="term" value="P:mitotic sister chromatid cohesion"/>
    <property type="evidence" value="ECO:0007669"/>
    <property type="project" value="InterPro"/>
</dbReference>
<feature type="compositionally biased region" description="Basic and acidic residues" evidence="8">
    <location>
        <begin position="748"/>
        <end position="761"/>
    </location>
</feature>
<feature type="region of interest" description="Disordered" evidence="8">
    <location>
        <begin position="333"/>
        <end position="660"/>
    </location>
</feature>
<dbReference type="GO" id="GO:0000785">
    <property type="term" value="C:chromatin"/>
    <property type="evidence" value="ECO:0007669"/>
    <property type="project" value="TreeGrafter"/>
</dbReference>
<accession>A0A835M1V6</accession>
<feature type="compositionally biased region" description="Basic and acidic residues" evidence="8">
    <location>
        <begin position="288"/>
        <end position="300"/>
    </location>
</feature>
<evidence type="ECO:0000256" key="2">
    <source>
        <dbReference type="ARBA" id="ARBA00022618"/>
    </source>
</evidence>
<evidence type="ECO:0000313" key="10">
    <source>
        <dbReference type="Proteomes" id="UP000631114"/>
    </source>
</evidence>
<dbReference type="PANTHER" id="PTHR12663:SF3">
    <property type="entry name" value="SISTER CHROMATID COHESION PROTEIN PDS5 HOMOLOG C"/>
    <property type="match status" value="1"/>
</dbReference>
<feature type="compositionally biased region" description="Polar residues" evidence="8">
    <location>
        <begin position="876"/>
        <end position="887"/>
    </location>
</feature>
<comment type="caution">
    <text evidence="9">The sequence shown here is derived from an EMBL/GenBank/DDBJ whole genome shotgun (WGS) entry which is preliminary data.</text>
</comment>
<gene>
    <name evidence="9" type="ORF">IFM89_030335</name>
</gene>
<dbReference type="AlphaFoldDB" id="A0A835M1V6"/>
<feature type="compositionally biased region" description="Basic and acidic residues" evidence="8">
    <location>
        <begin position="371"/>
        <end position="385"/>
    </location>
</feature>
<dbReference type="PANTHER" id="PTHR12663">
    <property type="entry name" value="ANDROGEN INDUCED INHIBITOR OF PROLIFERATION AS3 / PDS5-RELATED"/>
    <property type="match status" value="1"/>
</dbReference>
<feature type="region of interest" description="Disordered" evidence="8">
    <location>
        <begin position="701"/>
        <end position="931"/>
    </location>
</feature>
<keyword evidence="6" id="KW-0539">Nucleus</keyword>
<keyword evidence="5" id="KW-0234">DNA repair</keyword>